<dbReference type="Gene3D" id="3.40.50.2300">
    <property type="match status" value="1"/>
</dbReference>
<keyword evidence="4" id="KW-0904">Protein phosphatase</keyword>
<dbReference type="PRINTS" id="PR00719">
    <property type="entry name" value="LMWPTPASE"/>
</dbReference>
<keyword evidence="3" id="KW-0378">Hydrolase</keyword>
<dbReference type="AlphaFoldDB" id="N6W2G6"/>
<proteinExistence type="inferred from homology"/>
<dbReference type="eggNOG" id="COG0394">
    <property type="taxonomic scope" value="Bacteria"/>
</dbReference>
<evidence type="ECO:0000256" key="6">
    <source>
        <dbReference type="PIRSR" id="PIRSR617867-1"/>
    </source>
</evidence>
<dbReference type="OrthoDB" id="9784339at2"/>
<protein>
    <recommendedName>
        <fullName evidence="2">protein-tyrosine-phosphatase</fullName>
        <ecNumber evidence="2">3.1.3.48</ecNumber>
    </recommendedName>
</protein>
<dbReference type="SMART" id="SM00226">
    <property type="entry name" value="LMWPc"/>
    <property type="match status" value="1"/>
</dbReference>
<dbReference type="InterPro" id="IPR023485">
    <property type="entry name" value="Ptyr_pPase"/>
</dbReference>
<feature type="active site" description="Nucleophile" evidence="6">
    <location>
        <position position="46"/>
    </location>
</feature>
<sequence length="181" mass="20870">MFREFIQNNYGSRKGLLYYQFDGLLQKLGLYRQRLPSDIGRVVFVCHGNICRSALAEAIFKQHCDLDATSLGLDTTSGKPANPRLMKVAKKKANIDLSAHRTTSLKDYECRPTDLFVCMEIRHIRKLRKLGYTNPCVLLGSFGDSRLWRINDPYSANDLFMERTVDNIIYHSTKLAENFKR</sequence>
<dbReference type="EMBL" id="APLQ01000014">
    <property type="protein sequence ID" value="ENO14304.1"/>
    <property type="molecule type" value="Genomic_DNA"/>
</dbReference>
<evidence type="ECO:0000256" key="3">
    <source>
        <dbReference type="ARBA" id="ARBA00022801"/>
    </source>
</evidence>
<gene>
    <name evidence="8" type="ORF">J057_22960</name>
</gene>
<dbReference type="GO" id="GO:0004725">
    <property type="term" value="F:protein tyrosine phosphatase activity"/>
    <property type="evidence" value="ECO:0007669"/>
    <property type="project" value="UniProtKB-EC"/>
</dbReference>
<dbReference type="STRING" id="626887.J057_22960"/>
<keyword evidence="9" id="KW-1185">Reference proteome</keyword>
<dbReference type="RefSeq" id="WP_004582523.1">
    <property type="nucleotide sequence ID" value="NZ_AP028878.1"/>
</dbReference>
<comment type="catalytic activity">
    <reaction evidence="5">
        <text>O-phospho-L-tyrosyl-[protein] + H2O = L-tyrosyl-[protein] + phosphate</text>
        <dbReference type="Rhea" id="RHEA:10684"/>
        <dbReference type="Rhea" id="RHEA-COMP:10136"/>
        <dbReference type="Rhea" id="RHEA-COMP:20101"/>
        <dbReference type="ChEBI" id="CHEBI:15377"/>
        <dbReference type="ChEBI" id="CHEBI:43474"/>
        <dbReference type="ChEBI" id="CHEBI:46858"/>
        <dbReference type="ChEBI" id="CHEBI:61978"/>
        <dbReference type="EC" id="3.1.3.48"/>
    </reaction>
</comment>
<comment type="caution">
    <text evidence="8">The sequence shown here is derived from an EMBL/GenBank/DDBJ whole genome shotgun (WGS) entry which is preliminary data.</text>
</comment>
<dbReference type="Pfam" id="PF01451">
    <property type="entry name" value="LMWPc"/>
    <property type="match status" value="1"/>
</dbReference>
<dbReference type="InterPro" id="IPR050438">
    <property type="entry name" value="LMW_PTPase"/>
</dbReference>
<evidence type="ECO:0000256" key="1">
    <source>
        <dbReference type="ARBA" id="ARBA00011063"/>
    </source>
</evidence>
<dbReference type="EC" id="3.1.3.48" evidence="2"/>
<evidence type="ECO:0000256" key="4">
    <source>
        <dbReference type="ARBA" id="ARBA00022912"/>
    </source>
</evidence>
<dbReference type="HOGENOM" id="CLU_071415_1_1_6"/>
<feature type="domain" description="Phosphotyrosine protein phosphatase I" evidence="7">
    <location>
        <begin position="40"/>
        <end position="178"/>
    </location>
</feature>
<accession>N6W2G6</accession>
<comment type="similarity">
    <text evidence="1">Belongs to the low molecular weight phosphotyrosine protein phosphatase family.</text>
</comment>
<dbReference type="PANTHER" id="PTHR11717:SF31">
    <property type="entry name" value="LOW MOLECULAR WEIGHT PROTEIN-TYROSINE-PHOSPHATASE ETP-RELATED"/>
    <property type="match status" value="1"/>
</dbReference>
<dbReference type="SUPFAM" id="SSF52788">
    <property type="entry name" value="Phosphotyrosine protein phosphatases I"/>
    <property type="match status" value="1"/>
</dbReference>
<evidence type="ECO:0000313" key="8">
    <source>
        <dbReference type="EMBL" id="ENO14304.1"/>
    </source>
</evidence>
<dbReference type="PANTHER" id="PTHR11717">
    <property type="entry name" value="LOW MOLECULAR WEIGHT PROTEIN TYROSINE PHOSPHATASE"/>
    <property type="match status" value="1"/>
</dbReference>
<evidence type="ECO:0000259" key="7">
    <source>
        <dbReference type="SMART" id="SM00226"/>
    </source>
</evidence>
<evidence type="ECO:0000256" key="5">
    <source>
        <dbReference type="ARBA" id="ARBA00051722"/>
    </source>
</evidence>
<dbReference type="InterPro" id="IPR017867">
    <property type="entry name" value="Tyr_phospatase_low_mol_wt"/>
</dbReference>
<feature type="active site" description="Proton donor" evidence="6">
    <location>
        <position position="152"/>
    </location>
</feature>
<dbReference type="InterPro" id="IPR036196">
    <property type="entry name" value="Ptyr_pPase_sf"/>
</dbReference>
<name>N6W2G6_9GAMM</name>
<organism evidence="8 9">
    <name type="scientific">Marinobacter nanhaiticus D15-8W</name>
    <dbReference type="NCBI Taxonomy" id="626887"/>
    <lineage>
        <taxon>Bacteria</taxon>
        <taxon>Pseudomonadati</taxon>
        <taxon>Pseudomonadota</taxon>
        <taxon>Gammaproteobacteria</taxon>
        <taxon>Pseudomonadales</taxon>
        <taxon>Marinobacteraceae</taxon>
        <taxon>Marinobacter</taxon>
    </lineage>
</organism>
<evidence type="ECO:0000313" key="9">
    <source>
        <dbReference type="Proteomes" id="UP000013165"/>
    </source>
</evidence>
<dbReference type="Proteomes" id="UP000013165">
    <property type="component" value="Unassembled WGS sequence"/>
</dbReference>
<evidence type="ECO:0000256" key="2">
    <source>
        <dbReference type="ARBA" id="ARBA00013064"/>
    </source>
</evidence>
<reference evidence="8 9" key="1">
    <citation type="journal article" date="2013" name="Genome Announc.">
        <title>Genome Sequence of the Polycyclic Aromatic Hydrocarbon-Degrading Bacterium Strain Marinobacter nanhaiticus D15-8WT.</title>
        <authorList>
            <person name="Cui Z."/>
            <person name="Gao W."/>
            <person name="Li Q."/>
            <person name="Xu G."/>
            <person name="Zheng L."/>
        </authorList>
    </citation>
    <scope>NUCLEOTIDE SEQUENCE [LARGE SCALE GENOMIC DNA]</scope>
    <source>
        <strain evidence="8 9">D15-8W</strain>
    </source>
</reference>
<feature type="active site" evidence="6">
    <location>
        <position position="52"/>
    </location>
</feature>